<dbReference type="VEuPathDB" id="FungiDB:RhiirFUN_018797"/>
<dbReference type="EMBL" id="LLXJ01002416">
    <property type="protein sequence ID" value="PKB98918.1"/>
    <property type="molecule type" value="Genomic_DNA"/>
</dbReference>
<dbReference type="Proteomes" id="UP000232722">
    <property type="component" value="Unassembled WGS sequence"/>
</dbReference>
<dbReference type="VEuPathDB" id="FungiDB:FUN_024998"/>
<evidence type="ECO:0000313" key="2">
    <source>
        <dbReference type="EMBL" id="PKB98918.1"/>
    </source>
</evidence>
<feature type="compositionally biased region" description="Polar residues" evidence="1">
    <location>
        <begin position="160"/>
        <end position="179"/>
    </location>
</feature>
<proteinExistence type="predicted"/>
<dbReference type="VEuPathDB" id="FungiDB:FUN_024999"/>
<gene>
    <name evidence="2" type="ORF">RhiirA5_430589</name>
</gene>
<accession>A0A2N0NWG9</accession>
<name>A0A2N0NWG9_9GLOM</name>
<dbReference type="AlphaFoldDB" id="A0A2N0NWG9"/>
<feature type="compositionally biased region" description="Basic residues" evidence="1">
    <location>
        <begin position="1"/>
        <end position="15"/>
    </location>
</feature>
<protein>
    <submittedName>
        <fullName evidence="2">Uncharacterized protein</fullName>
    </submittedName>
</protein>
<feature type="region of interest" description="Disordered" evidence="1">
    <location>
        <begin position="160"/>
        <end position="209"/>
    </location>
</feature>
<comment type="caution">
    <text evidence="2">The sequence shown here is derived from an EMBL/GenBank/DDBJ whole genome shotgun (WGS) entry which is preliminary data.</text>
</comment>
<evidence type="ECO:0000256" key="1">
    <source>
        <dbReference type="SAM" id="MobiDB-lite"/>
    </source>
</evidence>
<sequence length="439" mass="49862">MPPRRSTTRSQKKKQIIPVDEDDVVGTSILKENQGPEAIQTQKPLLKDEANKHQTATPVPKTTVKCRRKEAITNDDTIQEPTLINKLLELSDDDDDLSEDESQFNESAINIRREPLAPITNINDKIHNGIPDEKTESYVNVNKIRSDGSNETSESYFHLSLNTTPCSNRPNNTYSSSRTRNIDNDDVFRSNTPRSNTPRSNTSRSNTSFFVNGNEIRSTLRKSYNPESAPPAPFRDMVNVHQICSWLCVNSDNLLLAYNMYLSMQMPAANTFNIISPNFNSSTLASGVPQMPKQEDRQIFNCDLNSSEGIDWLRVANRNFSDFRNKFLDSVEEAIEIFKEKRARENKDTTARSLDEYEIISFVNENLTLDILQRWLSATNMAKLRDQNSLRVLQRFVQGSLIVNYDSRDTDATKSLDKITKKIAVPSQNGKNIASNLEL</sequence>
<evidence type="ECO:0000313" key="3">
    <source>
        <dbReference type="Proteomes" id="UP000232722"/>
    </source>
</evidence>
<reference evidence="2 3" key="1">
    <citation type="submission" date="2016-04" db="EMBL/GenBank/DDBJ databases">
        <title>Genome analyses suggest a sexual origin of heterokaryosis in a supposedly ancient asexual fungus.</title>
        <authorList>
            <person name="Ropars J."/>
            <person name="Sedzielewska K."/>
            <person name="Noel J."/>
            <person name="Charron P."/>
            <person name="Farinelli L."/>
            <person name="Marton T."/>
            <person name="Kruger M."/>
            <person name="Pelin A."/>
            <person name="Brachmann A."/>
            <person name="Corradi N."/>
        </authorList>
    </citation>
    <scope>NUCLEOTIDE SEQUENCE [LARGE SCALE GENOMIC DNA]</scope>
    <source>
        <strain evidence="2 3">A5</strain>
    </source>
</reference>
<organism evidence="2 3">
    <name type="scientific">Rhizophagus irregularis</name>
    <dbReference type="NCBI Taxonomy" id="588596"/>
    <lineage>
        <taxon>Eukaryota</taxon>
        <taxon>Fungi</taxon>
        <taxon>Fungi incertae sedis</taxon>
        <taxon>Mucoromycota</taxon>
        <taxon>Glomeromycotina</taxon>
        <taxon>Glomeromycetes</taxon>
        <taxon>Glomerales</taxon>
        <taxon>Glomeraceae</taxon>
        <taxon>Rhizophagus</taxon>
    </lineage>
</organism>
<dbReference type="VEuPathDB" id="FungiDB:RhiirA1_474510"/>
<feature type="compositionally biased region" description="Low complexity" evidence="1">
    <location>
        <begin position="189"/>
        <end position="208"/>
    </location>
</feature>
<reference evidence="2 3" key="2">
    <citation type="submission" date="2017-09" db="EMBL/GenBank/DDBJ databases">
        <title>Extensive intraspecific genome diversity in a model arbuscular mycorrhizal fungus.</title>
        <authorList>
            <person name="Chen E.C."/>
            <person name="Morin E."/>
            <person name="Beaudet D."/>
            <person name="Noel J."/>
            <person name="Ndikumana S."/>
            <person name="Charron P."/>
            <person name="St-Onge C."/>
            <person name="Giorgi J."/>
            <person name="Grigoriev I.V."/>
            <person name="Roux C."/>
            <person name="Martin F.M."/>
            <person name="Corradi N."/>
        </authorList>
    </citation>
    <scope>NUCLEOTIDE SEQUENCE [LARGE SCALE GENOMIC DNA]</scope>
    <source>
        <strain evidence="2 3">A5</strain>
    </source>
</reference>
<feature type="region of interest" description="Disordered" evidence="1">
    <location>
        <begin position="1"/>
        <end position="56"/>
    </location>
</feature>